<comment type="caution">
    <text evidence="1">The sequence shown here is derived from an EMBL/GenBank/DDBJ whole genome shotgun (WGS) entry which is preliminary data.</text>
</comment>
<sequence>MSREYQAYYELERKRKAELEKKKAAELAEKLYGRYQSQLEAMVRKGYEAYIPDEIGRLSSDLDSVRTMLAADRAIEARNLTRHIGAYIGSIDVIANAAIARYERTERMRSEQERVRKMRRGSSLMDVYYELVGAIDDPVVINFALPDLERIQHEIEGGMASEASIRQSIASVISKAEADSEQFKREEEERRRKACLSSQLEDAAALIEGKRFESKETTEGFADRIAALKRMLATGDIQDDSLGEEIGQLGQQIEDAVIEEEVRREAVRAIYQQLRSQEFTVEAPRRFVTEGSDYVRIVARRPSGRRVVCEVDNHGALKYRFDKYEGMTCLKDIEKFNIDLERVYSLKLSEERVLWSNPDRLAKDAYNAVSEDRRTL</sequence>
<organism evidence="1 2">
    <name type="scientific">Slackia equolifaciens</name>
    <dbReference type="NCBI Taxonomy" id="498718"/>
    <lineage>
        <taxon>Bacteria</taxon>
        <taxon>Bacillati</taxon>
        <taxon>Actinomycetota</taxon>
        <taxon>Coriobacteriia</taxon>
        <taxon>Eggerthellales</taxon>
        <taxon>Eggerthellaceae</taxon>
        <taxon>Slackia</taxon>
    </lineage>
</organism>
<protein>
    <submittedName>
        <fullName evidence="1">Uncharacterized protein</fullName>
    </submittedName>
</protein>
<dbReference type="Proteomes" id="UP000786989">
    <property type="component" value="Unassembled WGS sequence"/>
</dbReference>
<dbReference type="EMBL" id="DYWI01000189">
    <property type="protein sequence ID" value="HJF66340.1"/>
    <property type="molecule type" value="Genomic_DNA"/>
</dbReference>
<evidence type="ECO:0000313" key="1">
    <source>
        <dbReference type="EMBL" id="HJF66340.1"/>
    </source>
</evidence>
<gene>
    <name evidence="1" type="ORF">K8U77_09545</name>
</gene>
<reference evidence="1" key="1">
    <citation type="journal article" date="2021" name="PeerJ">
        <title>Extensive microbial diversity within the chicken gut microbiome revealed by metagenomics and culture.</title>
        <authorList>
            <person name="Gilroy R."/>
            <person name="Ravi A."/>
            <person name="Getino M."/>
            <person name="Pursley I."/>
            <person name="Horton D.L."/>
            <person name="Alikhan N.F."/>
            <person name="Baker D."/>
            <person name="Gharbi K."/>
            <person name="Hall N."/>
            <person name="Watson M."/>
            <person name="Adriaenssens E.M."/>
            <person name="Foster-Nyarko E."/>
            <person name="Jarju S."/>
            <person name="Secka A."/>
            <person name="Antonio M."/>
            <person name="Oren A."/>
            <person name="Chaudhuri R.R."/>
            <person name="La Ragione R."/>
            <person name="Hildebrand F."/>
            <person name="Pallen M.J."/>
        </authorList>
    </citation>
    <scope>NUCLEOTIDE SEQUENCE</scope>
    <source>
        <strain evidence="1">ChiGjej6B6-11269</strain>
    </source>
</reference>
<name>A0A9D2UYK1_9ACTN</name>
<dbReference type="AlphaFoldDB" id="A0A9D2UYK1"/>
<proteinExistence type="predicted"/>
<reference evidence="1" key="2">
    <citation type="submission" date="2021-09" db="EMBL/GenBank/DDBJ databases">
        <authorList>
            <person name="Gilroy R."/>
        </authorList>
    </citation>
    <scope>NUCLEOTIDE SEQUENCE</scope>
    <source>
        <strain evidence="1">ChiGjej6B6-11269</strain>
    </source>
</reference>
<accession>A0A9D2UYK1</accession>
<evidence type="ECO:0000313" key="2">
    <source>
        <dbReference type="Proteomes" id="UP000786989"/>
    </source>
</evidence>